<accession>M5II58</accession>
<dbReference type="SUPFAM" id="SSF53850">
    <property type="entry name" value="Periplasmic binding protein-like II"/>
    <property type="match status" value="1"/>
</dbReference>
<comment type="caution">
    <text evidence="2">The sequence shown here is derived from an EMBL/GenBank/DDBJ whole genome shotgun (WGS) entry which is preliminary data.</text>
</comment>
<dbReference type="PROSITE" id="PS51318">
    <property type="entry name" value="TAT"/>
    <property type="match status" value="1"/>
</dbReference>
<sequence>MKFKEIDESRRGFLKGALAAAAIAGPEAMLAGYTPFKPDSLQVWSCGGLSEAFNELNAVYESKTRHNIQYTGAFAGALGKSLLALQGKTEVFGARVLELSQKLRKAGLSLRFRPLCFTDYVLVVPKGNPAGIRDLKDLAEPGVRVMLPLRASPPGSGPVKGILKNSGLTGPVMKNMIANGSWSSR</sequence>
<dbReference type="PATRIC" id="fig|1244083.3.peg.202"/>
<dbReference type="RefSeq" id="WP_009492680.1">
    <property type="nucleotide sequence ID" value="NZ_AMZQ01000001.1"/>
</dbReference>
<dbReference type="NCBIfam" id="TIGR01409">
    <property type="entry name" value="TAT_signal_seq"/>
    <property type="match status" value="1"/>
</dbReference>
<keyword evidence="1" id="KW-0500">Molybdenum</keyword>
<evidence type="ECO:0000313" key="3">
    <source>
        <dbReference type="Proteomes" id="UP000011939"/>
    </source>
</evidence>
<dbReference type="EMBL" id="AMZQ01000001">
    <property type="protein sequence ID" value="EKU12257.1"/>
    <property type="molecule type" value="Genomic_DNA"/>
</dbReference>
<dbReference type="Pfam" id="PF13531">
    <property type="entry name" value="SBP_bac_11"/>
    <property type="match status" value="1"/>
</dbReference>
<dbReference type="AlphaFoldDB" id="M5II58"/>
<dbReference type="InterPro" id="IPR019546">
    <property type="entry name" value="TAT_signal_bac_arc"/>
</dbReference>
<dbReference type="Proteomes" id="UP000011939">
    <property type="component" value="Unassembled WGS sequence"/>
</dbReference>
<name>M5II58_9BACT</name>
<gene>
    <name evidence="2" type="ORF">CSUNSWCD_197</name>
</gene>
<evidence type="ECO:0000313" key="2">
    <source>
        <dbReference type="EMBL" id="EKU12257.1"/>
    </source>
</evidence>
<evidence type="ECO:0000256" key="1">
    <source>
        <dbReference type="ARBA" id="ARBA00022505"/>
    </source>
</evidence>
<proteinExistence type="predicted"/>
<reference evidence="2 3" key="1">
    <citation type="journal article" date="2013" name="Genome Announc.">
        <title>Genome Sequence of Campylobacter showae UNSWCD, Isolated from a Patient with Crohn's Disease.</title>
        <authorList>
            <person name="Tay A.P."/>
            <person name="Kaakoush N.O."/>
            <person name="Deshpande N.P."/>
            <person name="Chen Z."/>
            <person name="Mitchell H."/>
            <person name="Wilkins M.R."/>
        </authorList>
    </citation>
    <scope>NUCLEOTIDE SEQUENCE [LARGE SCALE GENOMIC DNA]</scope>
    <source>
        <strain evidence="2 3">CSUNSWCD</strain>
    </source>
</reference>
<protein>
    <submittedName>
        <fullName evidence="2">Molybdenum ABC transporter, periplasmic molybdenum-binding protein ModA</fullName>
    </submittedName>
</protein>
<dbReference type="Gene3D" id="3.40.190.10">
    <property type="entry name" value="Periplasmic binding protein-like II"/>
    <property type="match status" value="1"/>
</dbReference>
<organism evidence="2 3">
    <name type="scientific">Campylobacter showae CSUNSWCD</name>
    <dbReference type="NCBI Taxonomy" id="1244083"/>
    <lineage>
        <taxon>Bacteria</taxon>
        <taxon>Pseudomonadati</taxon>
        <taxon>Campylobacterota</taxon>
        <taxon>Epsilonproteobacteria</taxon>
        <taxon>Campylobacterales</taxon>
        <taxon>Campylobacteraceae</taxon>
        <taxon>Campylobacter</taxon>
    </lineage>
</organism>
<dbReference type="InterPro" id="IPR006311">
    <property type="entry name" value="TAT_signal"/>
</dbReference>
<dbReference type="STRING" id="1244083.CSUNSWCD_197"/>
<dbReference type="eggNOG" id="COG0725">
    <property type="taxonomic scope" value="Bacteria"/>
</dbReference>